<evidence type="ECO:0000313" key="2">
    <source>
        <dbReference type="EMBL" id="CEK26834.1"/>
    </source>
</evidence>
<dbReference type="PATRIC" id="fig|29486.44.peg.2442"/>
<dbReference type="EMBL" id="LN681231">
    <property type="protein sequence ID" value="CEK26834.1"/>
    <property type="molecule type" value="Genomic_DNA"/>
</dbReference>
<evidence type="ECO:0000259" key="1">
    <source>
        <dbReference type="Pfam" id="PF11329"/>
    </source>
</evidence>
<proteinExistence type="predicted"/>
<reference evidence="3 4" key="2">
    <citation type="submission" date="2018-06" db="EMBL/GenBank/DDBJ databases">
        <authorList>
            <consortium name="Pathogen Informatics"/>
            <person name="Doyle S."/>
        </authorList>
    </citation>
    <scope>NUCLEOTIDE SEQUENCE [LARGE SCALE GENOMIC DNA]</scope>
    <source>
        <strain evidence="3 4">NCTC10476</strain>
    </source>
</reference>
<dbReference type="Pfam" id="PF11329">
    <property type="entry name" value="DUF3131"/>
    <property type="match status" value="1"/>
</dbReference>
<gene>
    <name evidence="2" type="ORF">CSF007_5335</name>
    <name evidence="3" type="ORF">NCTC10476_01045</name>
</gene>
<dbReference type="STRING" id="29486.UGYR_15050"/>
<reference evidence="2" key="1">
    <citation type="journal article" date="2015" name="Genome Announc.">
        <title>Complete Genome Sequence of Yersinia ruckeri Strain CSF007-82, Etiologic Agent of Red Mouth Disease in Salmonid Fish.</title>
        <authorList>
            <person name="Nelson M.C."/>
            <person name="LaPatra S.E."/>
            <person name="Welch T.J."/>
            <person name="Graf J."/>
        </authorList>
    </citation>
    <scope>NUCLEOTIDE SEQUENCE</scope>
    <source>
        <strain evidence="2">CSF007-82</strain>
    </source>
</reference>
<evidence type="ECO:0000313" key="3">
    <source>
        <dbReference type="EMBL" id="SUP99793.1"/>
    </source>
</evidence>
<name>A0A085U5M1_YERRU</name>
<evidence type="ECO:0000313" key="4">
    <source>
        <dbReference type="Proteomes" id="UP000255169"/>
    </source>
</evidence>
<dbReference type="Gene3D" id="1.50.10.140">
    <property type="match status" value="1"/>
</dbReference>
<protein>
    <submittedName>
        <fullName evidence="3">Protein of uncharacterized function (DUF3131)</fullName>
    </submittedName>
</protein>
<sequence>MRKTVKSAAIAWVMGSGLLGAAFIGGMSVGSSIMHSTVAYSVRSGVLADNQQLWAKVAWRYFIKNTQAGTGLVNSLDNYPVVNLWQIGDTLIALTAAAQLGLIERQEFDQRLSQLLATIGRLPLVDGKVPNQRYNTVNGQLTDYANQPKPLGWSAQDIGRLMIGLKIVGNFYPEYAEYLDKILLRWNFCQVIDNNGLLLKSAAVNGQFITKSDGVLGYSEYTAGAFGLWGFPVGISANLPYNTRFIYGIPIDFDIRDPRITHMPSVVVSLPYLLTAMELKNTPTFKQQKKRIENVYRVQEKRWQKEHILTARSDYLTSVAPYHVYDTVFANGYHWNTIDEGGKFYPELALVSTRAVFGLWVLWNSPYTDALMQLTQMQYDDQRGWYEGRYENNGSYNKTISLTTNAMVLETLLYKKVGNLINTEPTTGYLDVRMRDIFSRPQLCLPQERASSRAVASK</sequence>
<organism evidence="2">
    <name type="scientific">Yersinia ruckeri</name>
    <dbReference type="NCBI Taxonomy" id="29486"/>
    <lineage>
        <taxon>Bacteria</taxon>
        <taxon>Pseudomonadati</taxon>
        <taxon>Pseudomonadota</taxon>
        <taxon>Gammaproteobacteria</taxon>
        <taxon>Enterobacterales</taxon>
        <taxon>Yersiniaceae</taxon>
        <taxon>Yersinia</taxon>
    </lineage>
</organism>
<accession>A0A085U5M1</accession>
<dbReference type="InterPro" id="IPR021478">
    <property type="entry name" value="DUF3131"/>
</dbReference>
<dbReference type="RefSeq" id="WP_071665755.1">
    <property type="nucleotide sequence ID" value="NZ_CABIHT010000026.1"/>
</dbReference>
<keyword evidence="4" id="KW-1185">Reference proteome</keyword>
<dbReference type="eggNOG" id="COG3459">
    <property type="taxonomic scope" value="Bacteria"/>
</dbReference>
<dbReference type="EMBL" id="UHJG01000001">
    <property type="protein sequence ID" value="SUP99793.1"/>
    <property type="molecule type" value="Genomic_DNA"/>
</dbReference>
<dbReference type="AlphaFoldDB" id="A0A085U5M1"/>
<dbReference type="Proteomes" id="UP000255169">
    <property type="component" value="Unassembled WGS sequence"/>
</dbReference>
<feature type="domain" description="DUF3131" evidence="1">
    <location>
        <begin position="54"/>
        <end position="418"/>
    </location>
</feature>